<dbReference type="PANTHER" id="PTHR43794">
    <property type="entry name" value="AMINOHYDROLASE SSNA-RELATED"/>
    <property type="match status" value="1"/>
</dbReference>
<comment type="similarity">
    <text evidence="4">Belongs to the metallo-dependent hydrolases superfamily. MTA/SAH deaminase family.</text>
</comment>
<comment type="caution">
    <text evidence="4">Lacks conserved residue(s) required for the propagation of feature annotation.</text>
</comment>
<organism evidence="6 7">
    <name type="scientific">Paenibacillus hunanensis</name>
    <dbReference type="NCBI Taxonomy" id="539262"/>
    <lineage>
        <taxon>Bacteria</taxon>
        <taxon>Bacillati</taxon>
        <taxon>Bacillota</taxon>
        <taxon>Bacilli</taxon>
        <taxon>Bacillales</taxon>
        <taxon>Paenibacillaceae</taxon>
        <taxon>Paenibacillus</taxon>
    </lineage>
</organism>
<dbReference type="Gene3D" id="2.30.40.10">
    <property type="entry name" value="Urease, subunit C, domain 1"/>
    <property type="match status" value="1"/>
</dbReference>
<dbReference type="Gene3D" id="3.20.20.140">
    <property type="entry name" value="Metal-dependent hydrolases"/>
    <property type="match status" value="1"/>
</dbReference>
<feature type="binding site" evidence="4">
    <location>
        <position position="306"/>
    </location>
    <ligand>
        <name>substrate</name>
    </ligand>
</feature>
<evidence type="ECO:0000256" key="1">
    <source>
        <dbReference type="ARBA" id="ARBA00022723"/>
    </source>
</evidence>
<keyword evidence="7" id="KW-1185">Reference proteome</keyword>
<dbReference type="CDD" id="cd01298">
    <property type="entry name" value="ATZ_TRZ_like"/>
    <property type="match status" value="1"/>
</dbReference>
<feature type="binding site" evidence="4">
    <location>
        <position position="306"/>
    </location>
    <ligand>
        <name>Zn(2+)</name>
        <dbReference type="ChEBI" id="CHEBI:29105"/>
    </ligand>
</feature>
<dbReference type="InterPro" id="IPR006680">
    <property type="entry name" value="Amidohydro-rel"/>
</dbReference>
<dbReference type="InterPro" id="IPR011059">
    <property type="entry name" value="Metal-dep_hydrolase_composite"/>
</dbReference>
<evidence type="ECO:0000313" key="6">
    <source>
        <dbReference type="EMBL" id="MDR6245126.1"/>
    </source>
</evidence>
<dbReference type="HAMAP" id="MF_01281">
    <property type="entry name" value="MTA_SAH_deamin"/>
    <property type="match status" value="1"/>
</dbReference>
<comment type="function">
    <text evidence="4">Catalyzes the deamination of 5-methylthioadenosine and S-adenosyl-L-homocysteine into 5-methylthioinosine and S-inosyl-L-homocysteine, respectively. Is also able to deaminate adenosine.</text>
</comment>
<feature type="binding site" evidence="4">
    <location>
        <position position="221"/>
    </location>
    <ligand>
        <name>substrate</name>
    </ligand>
</feature>
<protein>
    <recommendedName>
        <fullName evidence="4">5-methylthioadenosine/S-adenosylhomocysteine deaminase</fullName>
        <shortName evidence="4">MTA/SAH deaminase</shortName>
        <ecNumber evidence="4">3.5.4.28</ecNumber>
        <ecNumber evidence="4">3.5.4.31</ecNumber>
    </recommendedName>
</protein>
<comment type="catalytic activity">
    <reaction evidence="4">
        <text>S-methyl-5'-thioadenosine + H2O + H(+) = S-methyl-5'-thioinosine + NH4(+)</text>
        <dbReference type="Rhea" id="RHEA:25025"/>
        <dbReference type="ChEBI" id="CHEBI:15377"/>
        <dbReference type="ChEBI" id="CHEBI:15378"/>
        <dbReference type="ChEBI" id="CHEBI:17509"/>
        <dbReference type="ChEBI" id="CHEBI:28938"/>
        <dbReference type="ChEBI" id="CHEBI:48595"/>
        <dbReference type="EC" id="3.5.4.31"/>
    </reaction>
</comment>
<dbReference type="InterPro" id="IPR050287">
    <property type="entry name" value="MTA/SAH_deaminase"/>
</dbReference>
<sequence>MGSILIRQAQIVTMNESEEVFIGDVLVENNKITKIGVQLDDVADREIDARGKTLLPGFIQTHIHLCQTIFRGRADDMELMDWLRKRIWPLEAAHDEESIYYSALLGIGELISSGTTTICDMETVHHTDSAFQAMAQSGLRVISGKVMMDHGDDVPEPLQEKTDESLQKSVDLLEKWNGFGGGRIQYAFCPRFVVSCTERLLTEVRDLSARYHVKVHTHASENRGEIALVEQERGMRNIVYLDHIGLANPRLILAHCVWLSEEEKQILHKRGVKVTHCPGSNMKLSSGIAEIPDLMNRHIHVGIGADGAPCNNNLDMFQEMRLTALMQKVPHGPTVMDARTVLRMATMGGAEVLGMSKEIGSIEVGKKADLVLLDLNDYHTFPSYDVDVYSRVVYSAGRSNVDTVLIDGQIVFENKQVRTIDRHIVMHESDKSIKRLLTRIG</sequence>
<dbReference type="SUPFAM" id="SSF51338">
    <property type="entry name" value="Composite domain of metallo-dependent hydrolases"/>
    <property type="match status" value="1"/>
</dbReference>
<name>A0ABU1J0U3_9BACL</name>
<dbReference type="PANTHER" id="PTHR43794:SF11">
    <property type="entry name" value="AMIDOHYDROLASE-RELATED DOMAIN-CONTAINING PROTEIN"/>
    <property type="match status" value="1"/>
</dbReference>
<gene>
    <name evidence="4" type="primary">mtaD</name>
    <name evidence="6" type="ORF">JOC58_003025</name>
</gene>
<evidence type="ECO:0000256" key="2">
    <source>
        <dbReference type="ARBA" id="ARBA00022801"/>
    </source>
</evidence>
<dbReference type="InterPro" id="IPR032466">
    <property type="entry name" value="Metal_Hydrolase"/>
</dbReference>
<comment type="catalytic activity">
    <reaction evidence="4">
        <text>S-adenosyl-L-homocysteine + H2O + H(+) = S-inosyl-L-homocysteine + NH4(+)</text>
        <dbReference type="Rhea" id="RHEA:20716"/>
        <dbReference type="ChEBI" id="CHEBI:15377"/>
        <dbReference type="ChEBI" id="CHEBI:15378"/>
        <dbReference type="ChEBI" id="CHEBI:28938"/>
        <dbReference type="ChEBI" id="CHEBI:57856"/>
        <dbReference type="ChEBI" id="CHEBI:57985"/>
        <dbReference type="EC" id="3.5.4.28"/>
    </reaction>
</comment>
<feature type="binding site" evidence="4">
    <location>
        <position position="62"/>
    </location>
    <ligand>
        <name>Zn(2+)</name>
        <dbReference type="ChEBI" id="CHEBI:29105"/>
    </ligand>
</feature>
<accession>A0ABU1J0U3</accession>
<dbReference type="EC" id="3.5.4.28" evidence="4"/>
<dbReference type="SUPFAM" id="SSF51556">
    <property type="entry name" value="Metallo-dependent hydrolases"/>
    <property type="match status" value="1"/>
</dbReference>
<evidence type="ECO:0000256" key="3">
    <source>
        <dbReference type="ARBA" id="ARBA00022833"/>
    </source>
</evidence>
<feature type="binding site" evidence="4">
    <location>
        <position position="91"/>
    </location>
    <ligand>
        <name>substrate</name>
    </ligand>
</feature>
<dbReference type="EC" id="3.5.4.31" evidence="4"/>
<evidence type="ECO:0000256" key="4">
    <source>
        <dbReference type="HAMAP-Rule" id="MF_01281"/>
    </source>
</evidence>
<dbReference type="NCBIfam" id="NF005557">
    <property type="entry name" value="PRK07228.1"/>
    <property type="match status" value="1"/>
</dbReference>
<feature type="binding site" evidence="4">
    <location>
        <position position="218"/>
    </location>
    <ligand>
        <name>Zn(2+)</name>
        <dbReference type="ChEBI" id="CHEBI:29105"/>
    </ligand>
</feature>
<evidence type="ECO:0000313" key="7">
    <source>
        <dbReference type="Proteomes" id="UP001185028"/>
    </source>
</evidence>
<dbReference type="InterPro" id="IPR023512">
    <property type="entry name" value="Deaminase_MtaD/DadD"/>
</dbReference>
<reference evidence="6 7" key="1">
    <citation type="submission" date="2023-07" db="EMBL/GenBank/DDBJ databases">
        <title>Genomic Encyclopedia of Type Strains, Phase IV (KMG-IV): sequencing the most valuable type-strain genomes for metagenomic binning, comparative biology and taxonomic classification.</title>
        <authorList>
            <person name="Goeker M."/>
        </authorList>
    </citation>
    <scope>NUCLEOTIDE SEQUENCE [LARGE SCALE GENOMIC DNA]</scope>
    <source>
        <strain evidence="6 7">DSM 22170</strain>
    </source>
</reference>
<keyword evidence="1 4" id="KW-0479">Metal-binding</keyword>
<dbReference type="RefSeq" id="WP_188776573.1">
    <property type="nucleotide sequence ID" value="NZ_BMMB01000007.1"/>
</dbReference>
<dbReference type="Pfam" id="PF01979">
    <property type="entry name" value="Amidohydro_1"/>
    <property type="match status" value="1"/>
</dbReference>
<comment type="caution">
    <text evidence="6">The sequence shown here is derived from an EMBL/GenBank/DDBJ whole genome shotgun (WGS) entry which is preliminary data.</text>
</comment>
<feature type="domain" description="Amidohydrolase-related" evidence="5">
    <location>
        <begin position="53"/>
        <end position="411"/>
    </location>
</feature>
<comment type="cofactor">
    <cofactor evidence="4">
        <name>Zn(2+)</name>
        <dbReference type="ChEBI" id="CHEBI:29105"/>
    </cofactor>
    <text evidence="4">Binds 1 zinc ion per subunit.</text>
</comment>
<dbReference type="GO" id="GO:0016787">
    <property type="term" value="F:hydrolase activity"/>
    <property type="evidence" value="ECO:0007669"/>
    <property type="project" value="UniProtKB-KW"/>
</dbReference>
<evidence type="ECO:0000259" key="5">
    <source>
        <dbReference type="Pfam" id="PF01979"/>
    </source>
</evidence>
<proteinExistence type="inferred from homology"/>
<keyword evidence="3 4" id="KW-0862">Zinc</keyword>
<keyword evidence="2 4" id="KW-0378">Hydrolase</keyword>
<feature type="binding site" evidence="4">
    <location>
        <position position="64"/>
    </location>
    <ligand>
        <name>Zn(2+)</name>
        <dbReference type="ChEBI" id="CHEBI:29105"/>
    </ligand>
</feature>
<dbReference type="Proteomes" id="UP001185028">
    <property type="component" value="Unassembled WGS sequence"/>
</dbReference>
<dbReference type="EMBL" id="JAVDQH010000012">
    <property type="protein sequence ID" value="MDR6245126.1"/>
    <property type="molecule type" value="Genomic_DNA"/>
</dbReference>